<keyword evidence="2" id="KW-0732">Signal</keyword>
<dbReference type="AlphaFoldDB" id="A0A3P3YF58"/>
<feature type="signal peptide" evidence="2">
    <location>
        <begin position="1"/>
        <end position="25"/>
    </location>
</feature>
<feature type="compositionally biased region" description="Acidic residues" evidence="1">
    <location>
        <begin position="489"/>
        <end position="499"/>
    </location>
</feature>
<name>A0A3P3YF58_PLABS</name>
<geneLocation type="mitochondrion" evidence="3"/>
<evidence type="ECO:0000256" key="1">
    <source>
        <dbReference type="SAM" id="MobiDB-lite"/>
    </source>
</evidence>
<proteinExistence type="predicted"/>
<organism evidence="3 4">
    <name type="scientific">Plasmodiophora brassicae</name>
    <name type="common">Clubroot disease agent</name>
    <dbReference type="NCBI Taxonomy" id="37360"/>
    <lineage>
        <taxon>Eukaryota</taxon>
        <taxon>Sar</taxon>
        <taxon>Rhizaria</taxon>
        <taxon>Endomyxa</taxon>
        <taxon>Phytomyxea</taxon>
        <taxon>Plasmodiophorida</taxon>
        <taxon>Plasmodiophoridae</taxon>
        <taxon>Plasmodiophora</taxon>
    </lineage>
</organism>
<gene>
    <name evidence="3" type="ORF">PLBR_LOCUS6031</name>
</gene>
<evidence type="ECO:0000313" key="4">
    <source>
        <dbReference type="Proteomes" id="UP000290189"/>
    </source>
</evidence>
<dbReference type="Gene3D" id="2.130.10.10">
    <property type="entry name" value="YVTN repeat-like/Quinoprotein amine dehydrogenase"/>
    <property type="match status" value="1"/>
</dbReference>
<dbReference type="InterPro" id="IPR015943">
    <property type="entry name" value="WD40/YVTN_repeat-like_dom_sf"/>
</dbReference>
<dbReference type="EMBL" id="OVEO01000010">
    <property type="protein sequence ID" value="SPQ98816.1"/>
    <property type="molecule type" value="Genomic_DNA"/>
</dbReference>
<evidence type="ECO:0000256" key="2">
    <source>
        <dbReference type="SAM" id="SignalP"/>
    </source>
</evidence>
<dbReference type="SUPFAM" id="SSF50978">
    <property type="entry name" value="WD40 repeat-like"/>
    <property type="match status" value="1"/>
</dbReference>
<reference evidence="3 4" key="1">
    <citation type="submission" date="2018-03" db="EMBL/GenBank/DDBJ databases">
        <authorList>
            <person name="Fogelqvist J."/>
        </authorList>
    </citation>
    <scope>NUCLEOTIDE SEQUENCE [LARGE SCALE GENOMIC DNA]</scope>
</reference>
<sequence length="512" mass="55009">MPKMSSARRVAFLVLIVVLTNLASADNGDLSSLRADVEALRQRVDMLEKATQIVGSSGPLQRLSQTTVDNNILAIRSIFVPVAGRPYPARMTLVVTSAPALLLLNDDGTTCASVELAPPQQCTPVRAAIDFAQGDEHLVVVALCAILQTMTLSVYASGSNIVGSLLHDAVVVSPSPVTSVAVQNFRYLQQFATGDVDGVVRVYTRNGTERISVPISSDPVINVVINARPRFVTYATASTVGFVRAFGGEPGAEQCTLDDTDDRITSVSHDGRHPTLVYVGTSMSRVVVFDIDGDRRSRNSCRQRWVVPLDVPGGVIAKSVGRYVLAVTHDTLILLNGTNIERVRPPLSSRLDVGGQMMSAVQDGTHHTMVSIVTGTNTVQVFVGDMADGPSSSSSSFSFQKLPIAAIVTVGVIVYQLAKKNRSTTGDASGELSDADRRMIESLIRKGGDARHDDFVPRGLSPAARRHHGISISPPLRHRRRVVQREGIPDDDDDGECDDVDALEGLLSRKDR</sequence>
<feature type="chain" id="PRO_5018055770" description="Membrane-associated protein" evidence="2">
    <location>
        <begin position="26"/>
        <end position="512"/>
    </location>
</feature>
<protein>
    <recommendedName>
        <fullName evidence="5">Membrane-associated protein</fullName>
    </recommendedName>
</protein>
<evidence type="ECO:0000313" key="3">
    <source>
        <dbReference type="EMBL" id="SPQ98816.1"/>
    </source>
</evidence>
<feature type="region of interest" description="Disordered" evidence="1">
    <location>
        <begin position="457"/>
        <end position="499"/>
    </location>
</feature>
<dbReference type="InterPro" id="IPR036322">
    <property type="entry name" value="WD40_repeat_dom_sf"/>
</dbReference>
<keyword evidence="3" id="KW-0496">Mitochondrion</keyword>
<evidence type="ECO:0008006" key="5">
    <source>
        <dbReference type="Google" id="ProtNLM"/>
    </source>
</evidence>
<accession>A0A3P3YF58</accession>
<dbReference type="Proteomes" id="UP000290189">
    <property type="component" value="Unassembled WGS sequence"/>
</dbReference>